<accession>A0A0N5AZ93</accession>
<evidence type="ECO:0000256" key="15">
    <source>
        <dbReference type="ARBA" id="ARBA00023211"/>
    </source>
</evidence>
<comment type="cofactor">
    <cofactor evidence="1">
        <name>Mn(2+)</name>
        <dbReference type="ChEBI" id="CHEBI:29035"/>
    </cofactor>
</comment>
<evidence type="ECO:0000256" key="3">
    <source>
        <dbReference type="ARBA" id="ARBA00004141"/>
    </source>
</evidence>
<dbReference type="Gene3D" id="1.20.120.1760">
    <property type="match status" value="1"/>
</dbReference>
<evidence type="ECO:0000256" key="6">
    <source>
        <dbReference type="ARBA" id="ARBA00022516"/>
    </source>
</evidence>
<keyword evidence="12 18" id="KW-0443">Lipid metabolism</keyword>
<evidence type="ECO:0000256" key="2">
    <source>
        <dbReference type="ARBA" id="ARBA00001946"/>
    </source>
</evidence>
<organism evidence="20 21">
    <name type="scientific">Syphacia muris</name>
    <dbReference type="NCBI Taxonomy" id="451379"/>
    <lineage>
        <taxon>Eukaryota</taxon>
        <taxon>Metazoa</taxon>
        <taxon>Ecdysozoa</taxon>
        <taxon>Nematoda</taxon>
        <taxon>Chromadorea</taxon>
        <taxon>Rhabditida</taxon>
        <taxon>Spirurina</taxon>
        <taxon>Oxyuridomorpha</taxon>
        <taxon>Oxyuroidea</taxon>
        <taxon>Oxyuridae</taxon>
        <taxon>Syphacia</taxon>
    </lineage>
</organism>
<dbReference type="AlphaFoldDB" id="A0A0N5AZ93"/>
<dbReference type="GO" id="GO:0016020">
    <property type="term" value="C:membrane"/>
    <property type="evidence" value="ECO:0007669"/>
    <property type="project" value="UniProtKB-SubCell"/>
</dbReference>
<dbReference type="GO" id="GO:0003881">
    <property type="term" value="F:CDP-diacylglycerol-inositol 3-phosphatidyltransferase activity"/>
    <property type="evidence" value="ECO:0007669"/>
    <property type="project" value="UniProtKB-UniRule"/>
</dbReference>
<evidence type="ECO:0000256" key="19">
    <source>
        <dbReference type="SAM" id="Phobius"/>
    </source>
</evidence>
<reference evidence="21" key="1">
    <citation type="submission" date="2017-02" db="UniProtKB">
        <authorList>
            <consortium name="WormBaseParasite"/>
        </authorList>
    </citation>
    <scope>IDENTIFICATION</scope>
</reference>
<dbReference type="Pfam" id="PF01066">
    <property type="entry name" value="CDP-OH_P_transf"/>
    <property type="match status" value="1"/>
</dbReference>
<dbReference type="PIRSF" id="PIRSF000848">
    <property type="entry name" value="CDP_diag_ino_3_P"/>
    <property type="match status" value="1"/>
</dbReference>
<comment type="subcellular location">
    <subcellularLocation>
        <location evidence="3">Membrane</location>
        <topology evidence="3">Multi-pass membrane protein</topology>
    </subcellularLocation>
</comment>
<keyword evidence="20" id="KW-1185">Reference proteome</keyword>
<sequence length="215" mass="24428">MTTENVWLFYPNLIGYCRIILGLLSFEAMMYAPIRAAVFYTISVGLDAVDGELARRYKQCMLFACSRYGAMLDQLTDRCSTLGLIITLALFYPKYILLFQLSAVIDIASHWLHLHASDLTHLTTHKTSNNPILHLYYTSRKFLFFMCAGNEAFYWLLYVNHFWSGPGIFGIHLIPILAAVVCPVAIVKSMISLVHLVTASQTVVNHDVTLRQKQQ</sequence>
<keyword evidence="8 19" id="KW-0812">Transmembrane</keyword>
<dbReference type="InterPro" id="IPR043130">
    <property type="entry name" value="CDP-OH_PTrfase_TM_dom"/>
</dbReference>
<feature type="transmembrane region" description="Helical" evidence="19">
    <location>
        <begin position="169"/>
        <end position="187"/>
    </location>
</feature>
<evidence type="ECO:0000313" key="21">
    <source>
        <dbReference type="WBParaSite" id="SMUV_0001031501-mRNA-1"/>
    </source>
</evidence>
<protein>
    <recommendedName>
        <fullName evidence="17 18">CDP-diacylglycerol--inositol 3-phosphatidyltransferase</fullName>
        <ecNumber evidence="5 18">2.7.8.11</ecNumber>
    </recommendedName>
</protein>
<feature type="transmembrane region" description="Helical" evidence="19">
    <location>
        <begin position="142"/>
        <end position="163"/>
    </location>
</feature>
<evidence type="ECO:0000256" key="13">
    <source>
        <dbReference type="ARBA" id="ARBA00023136"/>
    </source>
</evidence>
<dbReference type="InterPro" id="IPR000462">
    <property type="entry name" value="CDP-OH_P_trans"/>
</dbReference>
<dbReference type="GO" id="GO:0046872">
    <property type="term" value="F:metal ion binding"/>
    <property type="evidence" value="ECO:0007669"/>
    <property type="project" value="UniProtKB-KW"/>
</dbReference>
<keyword evidence="6 18" id="KW-0444">Lipid biosynthesis</keyword>
<evidence type="ECO:0000256" key="16">
    <source>
        <dbReference type="ARBA" id="ARBA00023264"/>
    </source>
</evidence>
<feature type="transmembrane region" description="Helical" evidence="19">
    <location>
        <begin position="6"/>
        <end position="26"/>
    </location>
</feature>
<keyword evidence="10" id="KW-0460">Magnesium</keyword>
<evidence type="ECO:0000256" key="7">
    <source>
        <dbReference type="ARBA" id="ARBA00022679"/>
    </source>
</evidence>
<evidence type="ECO:0000256" key="1">
    <source>
        <dbReference type="ARBA" id="ARBA00001936"/>
    </source>
</evidence>
<dbReference type="PANTHER" id="PTHR15362:SF4">
    <property type="entry name" value="CDP-DIACYLGLYCEROL--INOSITOL 3-PHOSPHATIDYLTRANSFERASE"/>
    <property type="match status" value="1"/>
</dbReference>
<keyword evidence="9" id="KW-0479">Metal-binding</keyword>
<comment type="cofactor">
    <cofactor evidence="2">
        <name>Mg(2+)</name>
        <dbReference type="ChEBI" id="CHEBI:18420"/>
    </cofactor>
</comment>
<dbReference type="FunFam" id="1.20.120.1760:FF:000003">
    <property type="entry name" value="CDP-diacylglycerol--inositol 3-phosphatidyltransferase"/>
    <property type="match status" value="1"/>
</dbReference>
<evidence type="ECO:0000256" key="18">
    <source>
        <dbReference type="PIRNR" id="PIRNR000848"/>
    </source>
</evidence>
<name>A0A0N5AZ93_9BILA</name>
<keyword evidence="13 18" id="KW-0472">Membrane</keyword>
<dbReference type="GO" id="GO:0005794">
    <property type="term" value="C:Golgi apparatus"/>
    <property type="evidence" value="ECO:0007669"/>
    <property type="project" value="TreeGrafter"/>
</dbReference>
<keyword evidence="14 18" id="KW-0594">Phospholipid biosynthesis</keyword>
<evidence type="ECO:0000256" key="14">
    <source>
        <dbReference type="ARBA" id="ARBA00023209"/>
    </source>
</evidence>
<keyword evidence="16 18" id="KW-1208">Phospholipid metabolism</keyword>
<keyword evidence="7 18" id="KW-0808">Transferase</keyword>
<evidence type="ECO:0000256" key="8">
    <source>
        <dbReference type="ARBA" id="ARBA00022692"/>
    </source>
</evidence>
<evidence type="ECO:0000256" key="11">
    <source>
        <dbReference type="ARBA" id="ARBA00022989"/>
    </source>
</evidence>
<dbReference type="GO" id="GO:0006661">
    <property type="term" value="P:phosphatidylinositol biosynthetic process"/>
    <property type="evidence" value="ECO:0007669"/>
    <property type="project" value="TreeGrafter"/>
</dbReference>
<comment type="similarity">
    <text evidence="4 18">Belongs to the CDP-alcohol phosphatidyltransferase class-I family.</text>
</comment>
<comment type="catalytic activity">
    <reaction evidence="18">
        <text>a CDP-1,2-diacyl-sn-glycerol + myo-inositol = a 1,2-diacyl-sn-glycero-3-phospho-(1D-myo-inositol) + CMP + H(+)</text>
        <dbReference type="Rhea" id="RHEA:11580"/>
        <dbReference type="ChEBI" id="CHEBI:15378"/>
        <dbReference type="ChEBI" id="CHEBI:17268"/>
        <dbReference type="ChEBI" id="CHEBI:57880"/>
        <dbReference type="ChEBI" id="CHEBI:58332"/>
        <dbReference type="ChEBI" id="CHEBI:60377"/>
        <dbReference type="EC" id="2.7.8.11"/>
    </reaction>
</comment>
<dbReference type="InterPro" id="IPR014387">
    <property type="entry name" value="CDP_diag_ino_3_P_euk"/>
</dbReference>
<dbReference type="STRING" id="451379.A0A0N5AZ93"/>
<keyword evidence="11 19" id="KW-1133">Transmembrane helix</keyword>
<evidence type="ECO:0000256" key="4">
    <source>
        <dbReference type="ARBA" id="ARBA00010441"/>
    </source>
</evidence>
<evidence type="ECO:0000256" key="12">
    <source>
        <dbReference type="ARBA" id="ARBA00023098"/>
    </source>
</evidence>
<dbReference type="WBParaSite" id="SMUV_0001031501-mRNA-1">
    <property type="protein sequence ID" value="SMUV_0001031501-mRNA-1"/>
    <property type="gene ID" value="SMUV_0001031501"/>
</dbReference>
<dbReference type="Proteomes" id="UP000046393">
    <property type="component" value="Unplaced"/>
</dbReference>
<evidence type="ECO:0000256" key="17">
    <source>
        <dbReference type="ARBA" id="ARBA00070582"/>
    </source>
</evidence>
<keyword evidence="15" id="KW-0464">Manganese</keyword>
<evidence type="ECO:0000313" key="20">
    <source>
        <dbReference type="Proteomes" id="UP000046393"/>
    </source>
</evidence>
<dbReference type="EC" id="2.7.8.11" evidence="5 18"/>
<evidence type="ECO:0000256" key="10">
    <source>
        <dbReference type="ARBA" id="ARBA00022842"/>
    </source>
</evidence>
<evidence type="ECO:0000256" key="9">
    <source>
        <dbReference type="ARBA" id="ARBA00022723"/>
    </source>
</evidence>
<evidence type="ECO:0000256" key="5">
    <source>
        <dbReference type="ARBA" id="ARBA00013212"/>
    </source>
</evidence>
<proteinExistence type="inferred from homology"/>
<dbReference type="PANTHER" id="PTHR15362">
    <property type="entry name" value="PHOSPHATIDYLINOSITOL SYNTHASE"/>
    <property type="match status" value="1"/>
</dbReference>